<sequence>MDVLVEPARTAAVSSHLARCGWVLETDFAAGSPFEHAATWRHPVWGYLDVHRWWPGIEIDPARAFDLLWAARHDRQFAGVGCAVPAVVDQRIILLLNAARAGAHARPQDLERSWRGLTRTEQQEVRARIGQFRAEPAFAVTQGGLERYRRRRSYRLWRAVGEPTSRTAEWCARVYAADGLTARARLIARAVLVNRQHLEVLAGRPLNRRELATAQWRRMLAGGREITKATARIGRRP</sequence>
<evidence type="ECO:0000313" key="1">
    <source>
        <dbReference type="EMBL" id="MFC6714848.1"/>
    </source>
</evidence>
<dbReference type="Proteomes" id="UP001596356">
    <property type="component" value="Unassembled WGS sequence"/>
</dbReference>
<dbReference type="GO" id="GO:0051213">
    <property type="term" value="F:dioxygenase activity"/>
    <property type="evidence" value="ECO:0007669"/>
    <property type="project" value="UniProtKB-KW"/>
</dbReference>
<proteinExistence type="predicted"/>
<accession>A0ABW2AVM4</accession>
<dbReference type="EMBL" id="JBHSWJ010000002">
    <property type="protein sequence ID" value="MFC6714848.1"/>
    <property type="molecule type" value="Genomic_DNA"/>
</dbReference>
<keyword evidence="2" id="KW-1185">Reference proteome</keyword>
<gene>
    <name evidence="1" type="ORF">ACFQBT_13915</name>
</gene>
<keyword evidence="1" id="KW-0560">Oxidoreductase</keyword>
<comment type="caution">
    <text evidence="1">The sequence shown here is derived from an EMBL/GenBank/DDBJ whole genome shotgun (WGS) entry which is preliminary data.</text>
</comment>
<dbReference type="RefSeq" id="WP_377823530.1">
    <property type="nucleotide sequence ID" value="NZ_JBHSWJ010000002.1"/>
</dbReference>
<keyword evidence="1" id="KW-0223">Dioxygenase</keyword>
<reference evidence="2" key="1">
    <citation type="journal article" date="2019" name="Int. J. Syst. Evol. Microbiol.">
        <title>The Global Catalogue of Microorganisms (GCM) 10K type strain sequencing project: providing services to taxonomists for standard genome sequencing and annotation.</title>
        <authorList>
            <consortium name="The Broad Institute Genomics Platform"/>
            <consortium name="The Broad Institute Genome Sequencing Center for Infectious Disease"/>
            <person name="Wu L."/>
            <person name="Ma J."/>
        </authorList>
    </citation>
    <scope>NUCLEOTIDE SEQUENCE [LARGE SCALE GENOMIC DNA]</scope>
    <source>
        <strain evidence="2">NBRC 106593</strain>
    </source>
</reference>
<evidence type="ECO:0000313" key="2">
    <source>
        <dbReference type="Proteomes" id="UP001596356"/>
    </source>
</evidence>
<name>A0ABW2AVM4_9MICO</name>
<protein>
    <submittedName>
        <fullName evidence="1">2-nitropropane dioxygenase</fullName>
    </submittedName>
</protein>
<organism evidence="1 2">
    <name type="scientific">Branchiibius cervicis</name>
    <dbReference type="NCBI Taxonomy" id="908252"/>
    <lineage>
        <taxon>Bacteria</taxon>
        <taxon>Bacillati</taxon>
        <taxon>Actinomycetota</taxon>
        <taxon>Actinomycetes</taxon>
        <taxon>Micrococcales</taxon>
        <taxon>Dermacoccaceae</taxon>
        <taxon>Branchiibius</taxon>
    </lineage>
</organism>